<evidence type="ECO:0000256" key="10">
    <source>
        <dbReference type="ARBA" id="ARBA00023235"/>
    </source>
</evidence>
<dbReference type="PANTHER" id="PTHR30580:SF0">
    <property type="entry name" value="PRIMOSOMAL PROTEIN N"/>
    <property type="match status" value="1"/>
</dbReference>
<dbReference type="AlphaFoldDB" id="A0A5C5W008"/>
<feature type="binding site" evidence="12">
    <location>
        <position position="473"/>
    </location>
    <ligand>
        <name>Zn(2+)</name>
        <dbReference type="ChEBI" id="CHEBI:29105"/>
        <label>1</label>
    </ligand>
</feature>
<keyword evidence="16" id="KW-1185">Reference proteome</keyword>
<comment type="subunit">
    <text evidence="12">Component of the replication restart primosome.</text>
</comment>
<evidence type="ECO:0000259" key="13">
    <source>
        <dbReference type="PROSITE" id="PS51192"/>
    </source>
</evidence>
<dbReference type="GO" id="GO:0006269">
    <property type="term" value="P:DNA replication, synthesis of primer"/>
    <property type="evidence" value="ECO:0007669"/>
    <property type="project" value="UniProtKB-KW"/>
</dbReference>
<dbReference type="PROSITE" id="PS51192">
    <property type="entry name" value="HELICASE_ATP_BIND_1"/>
    <property type="match status" value="1"/>
</dbReference>
<keyword evidence="5 12" id="KW-0378">Hydrolase</keyword>
<organism evidence="15 16">
    <name type="scientific">Botrimarina hoheduenensis</name>
    <dbReference type="NCBI Taxonomy" id="2528000"/>
    <lineage>
        <taxon>Bacteria</taxon>
        <taxon>Pseudomonadati</taxon>
        <taxon>Planctomycetota</taxon>
        <taxon>Planctomycetia</taxon>
        <taxon>Pirellulales</taxon>
        <taxon>Lacipirellulaceae</taxon>
        <taxon>Botrimarina</taxon>
    </lineage>
</organism>
<dbReference type="GO" id="GO:0005524">
    <property type="term" value="F:ATP binding"/>
    <property type="evidence" value="ECO:0007669"/>
    <property type="project" value="UniProtKB-UniRule"/>
</dbReference>
<dbReference type="Pfam" id="PF18319">
    <property type="entry name" value="Zn_ribbon_PriA"/>
    <property type="match status" value="1"/>
</dbReference>
<dbReference type="GO" id="GO:0016887">
    <property type="term" value="F:ATP hydrolysis activity"/>
    <property type="evidence" value="ECO:0007669"/>
    <property type="project" value="RHEA"/>
</dbReference>
<feature type="binding site" evidence="12">
    <location>
        <position position="513"/>
    </location>
    <ligand>
        <name>Zn(2+)</name>
        <dbReference type="ChEBI" id="CHEBI:29105"/>
        <label>1</label>
    </ligand>
</feature>
<dbReference type="CDD" id="cd18804">
    <property type="entry name" value="SF2_C_priA"/>
    <property type="match status" value="1"/>
</dbReference>
<dbReference type="FunFam" id="3.40.50.300:FF:000489">
    <property type="entry name" value="Primosome assembly protein PriA"/>
    <property type="match status" value="1"/>
</dbReference>
<feature type="binding site" evidence="12">
    <location>
        <position position="482"/>
    </location>
    <ligand>
        <name>Zn(2+)</name>
        <dbReference type="ChEBI" id="CHEBI:29105"/>
        <label>2</label>
    </ligand>
</feature>
<dbReference type="Proteomes" id="UP000318995">
    <property type="component" value="Unassembled WGS sequence"/>
</dbReference>
<dbReference type="PROSITE" id="PS51194">
    <property type="entry name" value="HELICASE_CTER"/>
    <property type="match status" value="1"/>
</dbReference>
<proteinExistence type="inferred from homology"/>
<keyword evidence="2 12" id="KW-0235">DNA replication</keyword>
<dbReference type="InterPro" id="IPR011545">
    <property type="entry name" value="DEAD/DEAH_box_helicase_dom"/>
</dbReference>
<keyword evidence="1 12" id="KW-0639">Primosome</keyword>
<evidence type="ECO:0000256" key="8">
    <source>
        <dbReference type="ARBA" id="ARBA00022840"/>
    </source>
</evidence>
<dbReference type="InterPro" id="IPR040498">
    <property type="entry name" value="PriA_CRR"/>
</dbReference>
<protein>
    <recommendedName>
        <fullName evidence="12">Replication restart protein PriA</fullName>
    </recommendedName>
    <alternativeName>
        <fullName evidence="12">ATP-dependent DNA helicase PriA</fullName>
        <ecNumber evidence="12">5.6.2.4</ecNumber>
    </alternativeName>
    <alternativeName>
        <fullName evidence="12">DNA 3'-5' helicase PriA</fullName>
    </alternativeName>
</protein>
<dbReference type="GO" id="GO:0043138">
    <property type="term" value="F:3'-5' DNA helicase activity"/>
    <property type="evidence" value="ECO:0007669"/>
    <property type="project" value="UniProtKB-EC"/>
</dbReference>
<evidence type="ECO:0000256" key="5">
    <source>
        <dbReference type="ARBA" id="ARBA00022801"/>
    </source>
</evidence>
<comment type="caution">
    <text evidence="15">The sequence shown here is derived from an EMBL/GenBank/DDBJ whole genome shotgun (WGS) entry which is preliminary data.</text>
</comment>
<dbReference type="SMART" id="SM00490">
    <property type="entry name" value="HELICc"/>
    <property type="match status" value="1"/>
</dbReference>
<keyword evidence="3 12" id="KW-0479">Metal-binding</keyword>
<accession>A0A5C5W008</accession>
<comment type="cofactor">
    <cofactor evidence="12">
        <name>Zn(2+)</name>
        <dbReference type="ChEBI" id="CHEBI:29105"/>
    </cofactor>
    <text evidence="12">Binds 2 zinc ions per subunit.</text>
</comment>
<dbReference type="GO" id="GO:0006302">
    <property type="term" value="P:double-strand break repair"/>
    <property type="evidence" value="ECO:0007669"/>
    <property type="project" value="InterPro"/>
</dbReference>
<evidence type="ECO:0000313" key="15">
    <source>
        <dbReference type="EMBL" id="TWT43379.1"/>
    </source>
</evidence>
<sequence length="764" mass="84030">MQQSLFDAEPPDWEIDSQQRRLVATIVLPGGVPGEFDYTVPAQFVDEKNRAKHVEPGRRVRVPFGRGSRSVAGYCVRLEHKEVSAGRRLKELIDVLDAESLVSPAMLRLTQWMADRYQTPWGQVLEAVVPSGVRGKAGTREVTLLSVPTKVAAQLTTLTLPPKQQAVLTALAARTGPLTAKQLCLLVGCTTGPINALRKQGLIASHVERVDTDAISAAAQEAPPREGPKTLSQDQQRTLDAVLSVIEAGKHQTILVHGVTGSGKTEVYLQAIERVVAFGRQAIVLVPEISLTPQTVRRFRERFDHIAVLHSRQSDVLRHRQWRSIARGEVQVVIGARSAVFAPTPRLGLIVIDEEHETSFKQDTAPRYHARDVALQRTAEERAPLVLGSATPALESWVAAQQGGGWLLTELPRRIADRPMPAVRLVDLRAESLRGALSRQLCQAMEHALRDSGQVILLLNRRGYSTHVRCPSCKNLVKCKHCDVAMTFHREDRTMLCHWCDYRCAPPSVCPDCRSPTIHYGGLGTQKLEDEVRARFPGIAVARMDADTTRGANSHELALDKFRLGETRVLLGTQMIAKGLDFPNVTLVGVVNADSALHLPDYRAAERTFQLVTQVAGRTGRGPRGGRVIVQTFDPEHPALQAAADHDFHRFAREELPERQALGYPPYGSLARVIARGSSEPLVKAYLEELEAYVRAGDPADSGLRLLGPAPAPIPRLRGEHRYHLLLRMPHSEPLRQAIAAGMGAVVLPDGVRSIVDIDPVDML</sequence>
<feature type="binding site" evidence="12">
    <location>
        <position position="470"/>
    </location>
    <ligand>
        <name>Zn(2+)</name>
        <dbReference type="ChEBI" id="CHEBI:29105"/>
        <label>1</label>
    </ligand>
</feature>
<dbReference type="EMBL" id="SJPH01000004">
    <property type="protein sequence ID" value="TWT43379.1"/>
    <property type="molecule type" value="Genomic_DNA"/>
</dbReference>
<dbReference type="NCBIfam" id="TIGR00595">
    <property type="entry name" value="priA"/>
    <property type="match status" value="1"/>
</dbReference>
<evidence type="ECO:0000256" key="11">
    <source>
        <dbReference type="ARBA" id="ARBA00048988"/>
    </source>
</evidence>
<dbReference type="Gene3D" id="3.40.50.300">
    <property type="entry name" value="P-loop containing nucleotide triphosphate hydrolases"/>
    <property type="match status" value="2"/>
</dbReference>
<evidence type="ECO:0000259" key="14">
    <source>
        <dbReference type="PROSITE" id="PS51194"/>
    </source>
</evidence>
<keyword evidence="7 12" id="KW-0862">Zinc</keyword>
<dbReference type="GO" id="GO:0003677">
    <property type="term" value="F:DNA binding"/>
    <property type="evidence" value="ECO:0007669"/>
    <property type="project" value="UniProtKB-UniRule"/>
</dbReference>
<dbReference type="OrthoDB" id="9759544at2"/>
<evidence type="ECO:0000256" key="1">
    <source>
        <dbReference type="ARBA" id="ARBA00022515"/>
    </source>
</evidence>
<comment type="function">
    <text evidence="12">Initiates the restart of stalled replication forks, which reloads the replicative helicase on sites other than the origin of replication. Recognizes and binds to abandoned replication forks and remodels them to uncover a helicase loading site. Promotes assembly of the primosome at these replication forks.</text>
</comment>
<dbReference type="GO" id="GO:1990077">
    <property type="term" value="C:primosome complex"/>
    <property type="evidence" value="ECO:0007669"/>
    <property type="project" value="UniProtKB-UniRule"/>
</dbReference>
<dbReference type="SUPFAM" id="SSF52540">
    <property type="entry name" value="P-loop containing nucleoside triphosphate hydrolases"/>
    <property type="match status" value="2"/>
</dbReference>
<dbReference type="Pfam" id="PF00270">
    <property type="entry name" value="DEAD"/>
    <property type="match status" value="1"/>
</dbReference>
<dbReference type="Pfam" id="PF00271">
    <property type="entry name" value="Helicase_C"/>
    <property type="match status" value="1"/>
</dbReference>
<feature type="binding site" evidence="12">
    <location>
        <position position="500"/>
    </location>
    <ligand>
        <name>Zn(2+)</name>
        <dbReference type="ChEBI" id="CHEBI:29105"/>
        <label>2</label>
    </ligand>
</feature>
<name>A0A5C5W008_9BACT</name>
<gene>
    <name evidence="12 15" type="primary">priA</name>
    <name evidence="15" type="ORF">Pla111_23300</name>
</gene>
<reference evidence="15 16" key="1">
    <citation type="submission" date="2019-02" db="EMBL/GenBank/DDBJ databases">
        <title>Deep-cultivation of Planctomycetes and their phenomic and genomic characterization uncovers novel biology.</title>
        <authorList>
            <person name="Wiegand S."/>
            <person name="Jogler M."/>
            <person name="Boedeker C."/>
            <person name="Pinto D."/>
            <person name="Vollmers J."/>
            <person name="Rivas-Marin E."/>
            <person name="Kohn T."/>
            <person name="Peeters S.H."/>
            <person name="Heuer A."/>
            <person name="Rast P."/>
            <person name="Oberbeckmann S."/>
            <person name="Bunk B."/>
            <person name="Jeske O."/>
            <person name="Meyerdierks A."/>
            <person name="Storesund J.E."/>
            <person name="Kallscheuer N."/>
            <person name="Luecker S."/>
            <person name="Lage O.M."/>
            <person name="Pohl T."/>
            <person name="Merkel B.J."/>
            <person name="Hornburger P."/>
            <person name="Mueller R.-W."/>
            <person name="Bruemmer F."/>
            <person name="Labrenz M."/>
            <person name="Spormann A.M."/>
            <person name="Op Den Camp H."/>
            <person name="Overmann J."/>
            <person name="Amann R."/>
            <person name="Jetten M.S.M."/>
            <person name="Mascher T."/>
            <person name="Medema M.H."/>
            <person name="Devos D.P."/>
            <person name="Kaster A.-K."/>
            <person name="Ovreas L."/>
            <person name="Rohde M."/>
            <person name="Galperin M.Y."/>
            <person name="Jogler C."/>
        </authorList>
    </citation>
    <scope>NUCLEOTIDE SEQUENCE [LARGE SCALE GENOMIC DNA]</scope>
    <source>
        <strain evidence="15 16">Pla111</strain>
    </source>
</reference>
<dbReference type="GO" id="GO:0008270">
    <property type="term" value="F:zinc ion binding"/>
    <property type="evidence" value="ECO:0007669"/>
    <property type="project" value="UniProtKB-UniRule"/>
</dbReference>
<evidence type="ECO:0000256" key="2">
    <source>
        <dbReference type="ARBA" id="ARBA00022705"/>
    </source>
</evidence>
<evidence type="ECO:0000256" key="12">
    <source>
        <dbReference type="HAMAP-Rule" id="MF_00983"/>
    </source>
</evidence>
<keyword evidence="10 12" id="KW-0413">Isomerase</keyword>
<dbReference type="CDD" id="cd17929">
    <property type="entry name" value="DEXHc_priA"/>
    <property type="match status" value="1"/>
</dbReference>
<dbReference type="SMART" id="SM00487">
    <property type="entry name" value="DEXDc"/>
    <property type="match status" value="1"/>
</dbReference>
<dbReference type="RefSeq" id="WP_146574441.1">
    <property type="nucleotide sequence ID" value="NZ_SJPH01000004.1"/>
</dbReference>
<comment type="catalytic activity">
    <reaction evidence="12">
        <text>Couples ATP hydrolysis with the unwinding of duplex DNA by translocating in the 3'-5' direction.</text>
        <dbReference type="EC" id="5.6.2.4"/>
    </reaction>
</comment>
<keyword evidence="6 12" id="KW-0347">Helicase</keyword>
<dbReference type="Pfam" id="PF18074">
    <property type="entry name" value="PriA_C"/>
    <property type="match status" value="1"/>
</dbReference>
<evidence type="ECO:0000256" key="6">
    <source>
        <dbReference type="ARBA" id="ARBA00022806"/>
    </source>
</evidence>
<dbReference type="PANTHER" id="PTHR30580">
    <property type="entry name" value="PRIMOSOMAL PROTEIN N"/>
    <property type="match status" value="1"/>
</dbReference>
<dbReference type="InterPro" id="IPR027417">
    <property type="entry name" value="P-loop_NTPase"/>
</dbReference>
<dbReference type="InterPro" id="IPR041222">
    <property type="entry name" value="PriA_3primeBD"/>
</dbReference>
<feature type="binding site" evidence="12">
    <location>
        <position position="510"/>
    </location>
    <ligand>
        <name>Zn(2+)</name>
        <dbReference type="ChEBI" id="CHEBI:29105"/>
        <label>1</label>
    </ligand>
</feature>
<dbReference type="InterPro" id="IPR042115">
    <property type="entry name" value="PriA_3primeBD_sf"/>
</dbReference>
<comment type="similarity">
    <text evidence="12">Belongs to the helicase family. PriA subfamily.</text>
</comment>
<dbReference type="Gene3D" id="3.40.1440.60">
    <property type="entry name" value="PriA, 3(prime) DNA-binding domain"/>
    <property type="match status" value="1"/>
</dbReference>
<keyword evidence="8 12" id="KW-0067">ATP-binding</keyword>
<comment type="catalytic activity">
    <reaction evidence="11 12">
        <text>ATP + H2O = ADP + phosphate + H(+)</text>
        <dbReference type="Rhea" id="RHEA:13065"/>
        <dbReference type="ChEBI" id="CHEBI:15377"/>
        <dbReference type="ChEBI" id="CHEBI:15378"/>
        <dbReference type="ChEBI" id="CHEBI:30616"/>
        <dbReference type="ChEBI" id="CHEBI:43474"/>
        <dbReference type="ChEBI" id="CHEBI:456216"/>
        <dbReference type="EC" id="5.6.2.4"/>
    </reaction>
</comment>
<evidence type="ECO:0000256" key="9">
    <source>
        <dbReference type="ARBA" id="ARBA00023125"/>
    </source>
</evidence>
<feature type="domain" description="Helicase ATP-binding" evidence="13">
    <location>
        <begin position="245"/>
        <end position="410"/>
    </location>
</feature>
<dbReference type="GO" id="GO:0006310">
    <property type="term" value="P:DNA recombination"/>
    <property type="evidence" value="ECO:0007669"/>
    <property type="project" value="InterPro"/>
</dbReference>
<dbReference type="GO" id="GO:0006270">
    <property type="term" value="P:DNA replication initiation"/>
    <property type="evidence" value="ECO:0007669"/>
    <property type="project" value="TreeGrafter"/>
</dbReference>
<dbReference type="Pfam" id="PF17764">
    <property type="entry name" value="PriA_3primeBD"/>
    <property type="match status" value="1"/>
</dbReference>
<feature type="binding site" evidence="12">
    <location>
        <position position="497"/>
    </location>
    <ligand>
        <name>Zn(2+)</name>
        <dbReference type="ChEBI" id="CHEBI:29105"/>
        <label>2</label>
    </ligand>
</feature>
<dbReference type="InterPro" id="IPR041236">
    <property type="entry name" value="PriA_C"/>
</dbReference>
<dbReference type="InterPro" id="IPR001650">
    <property type="entry name" value="Helicase_C-like"/>
</dbReference>
<dbReference type="EC" id="5.6.2.4" evidence="12"/>
<evidence type="ECO:0000256" key="4">
    <source>
        <dbReference type="ARBA" id="ARBA00022741"/>
    </source>
</evidence>
<evidence type="ECO:0000313" key="16">
    <source>
        <dbReference type="Proteomes" id="UP000318995"/>
    </source>
</evidence>
<evidence type="ECO:0000256" key="7">
    <source>
        <dbReference type="ARBA" id="ARBA00022833"/>
    </source>
</evidence>
<dbReference type="InterPro" id="IPR005259">
    <property type="entry name" value="PriA"/>
</dbReference>
<dbReference type="InterPro" id="IPR014001">
    <property type="entry name" value="Helicase_ATP-bd"/>
</dbReference>
<dbReference type="HAMAP" id="MF_00983">
    <property type="entry name" value="PriA"/>
    <property type="match status" value="1"/>
</dbReference>
<feature type="domain" description="Helicase C-terminal" evidence="14">
    <location>
        <begin position="481"/>
        <end position="664"/>
    </location>
</feature>
<evidence type="ECO:0000256" key="3">
    <source>
        <dbReference type="ARBA" id="ARBA00022723"/>
    </source>
</evidence>
<keyword evidence="9 12" id="KW-0238">DNA-binding</keyword>
<feature type="binding site" evidence="12">
    <location>
        <position position="479"/>
    </location>
    <ligand>
        <name>Zn(2+)</name>
        <dbReference type="ChEBI" id="CHEBI:29105"/>
        <label>2</label>
    </ligand>
</feature>
<keyword evidence="4 12" id="KW-0547">Nucleotide-binding</keyword>